<reference evidence="1 2" key="1">
    <citation type="submission" date="2018-11" db="EMBL/GenBank/DDBJ databases">
        <title>Genomic Encyclopedia of Type Strains, Phase IV (KMG-IV): sequencing the most valuable type-strain genomes for metagenomic binning, comparative biology and taxonomic classification.</title>
        <authorList>
            <person name="Goeker M."/>
        </authorList>
    </citation>
    <scope>NUCLEOTIDE SEQUENCE [LARGE SCALE GENOMIC DNA]</scope>
    <source>
        <strain evidence="1 2">DSM 101684</strain>
    </source>
</reference>
<protein>
    <submittedName>
        <fullName evidence="1">Uncharacterized protein</fullName>
    </submittedName>
</protein>
<dbReference type="AlphaFoldDB" id="A0A3N4UYT7"/>
<evidence type="ECO:0000313" key="1">
    <source>
        <dbReference type="EMBL" id="RPE66740.1"/>
    </source>
</evidence>
<dbReference type="EMBL" id="RKQL01000004">
    <property type="protein sequence ID" value="RPE66740.1"/>
    <property type="molecule type" value="Genomic_DNA"/>
</dbReference>
<sequence length="158" mass="17152">MANSRWLSGIFGLGATWAALCVRRAGLAMILALGVASAVRAQAEPLLRCEVTYAGATERIEARPVTDPYPVRAVDIAGRFRFKPVLVRAEDGTLDRVVVQVYVQTPEQPVTIQVATWPQPRPTAAAAGPAALTGWQHLYAGPLERELIYGCTLLELER</sequence>
<accession>A0A3N4UYT7</accession>
<name>A0A3N4UYT7_9BURK</name>
<evidence type="ECO:0000313" key="2">
    <source>
        <dbReference type="Proteomes" id="UP000272193"/>
    </source>
</evidence>
<dbReference type="RefSeq" id="WP_245968821.1">
    <property type="nucleotide sequence ID" value="NZ_RKQL01000004.1"/>
</dbReference>
<keyword evidence="2" id="KW-1185">Reference proteome</keyword>
<dbReference type="Proteomes" id="UP000272193">
    <property type="component" value="Unassembled WGS sequence"/>
</dbReference>
<gene>
    <name evidence="1" type="ORF">EDC62_1812</name>
</gene>
<comment type="caution">
    <text evidence="1">The sequence shown here is derived from an EMBL/GenBank/DDBJ whole genome shotgun (WGS) entry which is preliminary data.</text>
</comment>
<proteinExistence type="predicted"/>
<organism evidence="1 2">
    <name type="scientific">Tibeticola sediminis</name>
    <dbReference type="NCBI Taxonomy" id="1917811"/>
    <lineage>
        <taxon>Bacteria</taxon>
        <taxon>Pseudomonadati</taxon>
        <taxon>Pseudomonadota</taxon>
        <taxon>Betaproteobacteria</taxon>
        <taxon>Burkholderiales</taxon>
        <taxon>Comamonadaceae</taxon>
        <taxon>Tibeticola</taxon>
    </lineage>
</organism>